<dbReference type="AlphaFoldDB" id="A0A421D994"/>
<protein>
    <recommendedName>
        <fullName evidence="3">F-box domain-containing protein</fullName>
    </recommendedName>
</protein>
<name>A0A421D994_9EURO</name>
<keyword evidence="2" id="KW-1185">Reference proteome</keyword>
<dbReference type="Proteomes" id="UP000215289">
    <property type="component" value="Unassembled WGS sequence"/>
</dbReference>
<dbReference type="OrthoDB" id="5280464at2759"/>
<sequence>MQSINSVPCEVIGLVLANLESFSQLRDAILTCRLFYSAWKAHTGSILWHIGQLKIVGFTDALMAVRAIEIAKKAILKGELPPSPFPLGELSGAVRKPTPDDLKILFDFQHLVECLERLAKKHSDPYWFGCIESLEPEDRTKAWMVWKERFHVAMYRSFLSGAALYRAYHEPLTLASTCGLPIFLDNYWRDGGEEAIDHDYDPITPAVKRYLLQYPAFRFEEFEQHGDIFQPLADIFVQESKGKANVVNTLKGANLYERYGAKQYDPATLERRHSQALFHQLLQFIFVAHGGILGNIIRNEGESVRQRRSYYPPPKETSGRRRTVTVIFFDVLILEEIIMPENVEDAVEMFVLARPGLERPWIDANGNILHGLDHASFCILDFLDEMRWFSGQPNCYRLGCGTPPPTFQFVRYMLSKYFRLRFKDDTWLRVGNLNQAWYKFTTSGDVFCERILAEKFGGACTLLESIDEPLPEPYYDYGNWI</sequence>
<gene>
    <name evidence="1" type="ORF">CFD26_107743</name>
</gene>
<organism evidence="1 2">
    <name type="scientific">Aspergillus turcosus</name>
    <dbReference type="NCBI Taxonomy" id="1245748"/>
    <lineage>
        <taxon>Eukaryota</taxon>
        <taxon>Fungi</taxon>
        <taxon>Dikarya</taxon>
        <taxon>Ascomycota</taxon>
        <taxon>Pezizomycotina</taxon>
        <taxon>Eurotiomycetes</taxon>
        <taxon>Eurotiomycetidae</taxon>
        <taxon>Eurotiales</taxon>
        <taxon>Aspergillaceae</taxon>
        <taxon>Aspergillus</taxon>
        <taxon>Aspergillus subgen. Fumigati</taxon>
    </lineage>
</organism>
<dbReference type="STRING" id="1245748.A0A421D994"/>
<reference evidence="1 2" key="1">
    <citation type="submission" date="2018-08" db="EMBL/GenBank/DDBJ databases">
        <title>Draft genome sequences of two Aspergillus turcosus clinical strains isolated from bronchoalveolar lavage fluid: one azole-susceptible and the other azole-resistant.</title>
        <authorList>
            <person name="Parent-Michaud M."/>
            <person name="Dufresne P.J."/>
            <person name="Fournier E."/>
            <person name="Martineau C."/>
            <person name="Moreira S."/>
            <person name="Perkins V."/>
            <person name="De Repentigny L."/>
            <person name="Dufresne S.F."/>
        </authorList>
    </citation>
    <scope>NUCLEOTIDE SEQUENCE [LARGE SCALE GENOMIC DNA]</scope>
    <source>
        <strain evidence="1">HMR AF 1038</strain>
    </source>
</reference>
<comment type="caution">
    <text evidence="1">The sequence shown here is derived from an EMBL/GenBank/DDBJ whole genome shotgun (WGS) entry which is preliminary data.</text>
</comment>
<evidence type="ECO:0000313" key="2">
    <source>
        <dbReference type="Proteomes" id="UP000215289"/>
    </source>
</evidence>
<evidence type="ECO:0008006" key="3">
    <source>
        <dbReference type="Google" id="ProtNLM"/>
    </source>
</evidence>
<accession>A0A421D994</accession>
<evidence type="ECO:0000313" key="1">
    <source>
        <dbReference type="EMBL" id="RLL98701.1"/>
    </source>
</evidence>
<proteinExistence type="predicted"/>
<dbReference type="EMBL" id="NIDN02000047">
    <property type="protein sequence ID" value="RLL98701.1"/>
    <property type="molecule type" value="Genomic_DNA"/>
</dbReference>